<evidence type="ECO:0000313" key="2">
    <source>
        <dbReference type="Proteomes" id="UP001595692"/>
    </source>
</evidence>
<organism evidence="1 2">
    <name type="scientific">Pseudaeromonas sharmana</name>
    <dbReference type="NCBI Taxonomy" id="328412"/>
    <lineage>
        <taxon>Bacteria</taxon>
        <taxon>Pseudomonadati</taxon>
        <taxon>Pseudomonadota</taxon>
        <taxon>Gammaproteobacteria</taxon>
        <taxon>Aeromonadales</taxon>
        <taxon>Aeromonadaceae</taxon>
        <taxon>Pseudaeromonas</taxon>
    </lineage>
</organism>
<sequence>MKRANRQQQLHFFHLWLGLNGSGLARENLARLEQLMQWHALQLPDALYRRHF</sequence>
<reference evidence="2" key="1">
    <citation type="journal article" date="2019" name="Int. J. Syst. Evol. Microbiol.">
        <title>The Global Catalogue of Microorganisms (GCM) 10K type strain sequencing project: providing services to taxonomists for standard genome sequencing and annotation.</title>
        <authorList>
            <consortium name="The Broad Institute Genomics Platform"/>
            <consortium name="The Broad Institute Genome Sequencing Center for Infectious Disease"/>
            <person name="Wu L."/>
            <person name="Ma J."/>
        </authorList>
    </citation>
    <scope>NUCLEOTIDE SEQUENCE [LARGE SCALE GENOMIC DNA]</scope>
    <source>
        <strain evidence="2">CCUG 54939</strain>
    </source>
</reference>
<dbReference type="Proteomes" id="UP001595692">
    <property type="component" value="Unassembled WGS sequence"/>
</dbReference>
<proteinExistence type="predicted"/>
<keyword evidence="2" id="KW-1185">Reference proteome</keyword>
<protein>
    <recommendedName>
        <fullName evidence="3">Inhibitor of glucose uptake transporter SgrT</fullName>
    </recommendedName>
</protein>
<dbReference type="RefSeq" id="WP_377150375.1">
    <property type="nucleotide sequence ID" value="NZ_JBHSAF010000001.1"/>
</dbReference>
<evidence type="ECO:0008006" key="3">
    <source>
        <dbReference type="Google" id="ProtNLM"/>
    </source>
</evidence>
<name>A0ABV8CK39_9GAMM</name>
<comment type="caution">
    <text evidence="1">The sequence shown here is derived from an EMBL/GenBank/DDBJ whole genome shotgun (WGS) entry which is preliminary data.</text>
</comment>
<evidence type="ECO:0000313" key="1">
    <source>
        <dbReference type="EMBL" id="MFC3912272.1"/>
    </source>
</evidence>
<dbReference type="EMBL" id="JBHSAF010000001">
    <property type="protein sequence ID" value="MFC3912272.1"/>
    <property type="molecule type" value="Genomic_DNA"/>
</dbReference>
<accession>A0ABV8CK39</accession>
<gene>
    <name evidence="1" type="ORF">ACFOSS_02180</name>
</gene>